<accession>A0ABN3NZF2</accession>
<proteinExistence type="predicted"/>
<dbReference type="InterPro" id="IPR025496">
    <property type="entry name" value="DUF4387"/>
</dbReference>
<organism evidence="2 3">
    <name type="scientific">Streptomyces levis</name>
    <dbReference type="NCBI Taxonomy" id="285566"/>
    <lineage>
        <taxon>Bacteria</taxon>
        <taxon>Bacillati</taxon>
        <taxon>Actinomycetota</taxon>
        <taxon>Actinomycetes</taxon>
        <taxon>Kitasatosporales</taxon>
        <taxon>Streptomycetaceae</taxon>
        <taxon>Streptomyces</taxon>
    </lineage>
</organism>
<dbReference type="Proteomes" id="UP001501095">
    <property type="component" value="Unassembled WGS sequence"/>
</dbReference>
<sequence>MTTLLDYCSLARSKNAGPFTLTFDFMCHDQAAYDALVATGFLDRELFARLYGADPADVLLVNHPLALAVKVSLPRPTVQGDLRDSDCYAGQQYGPLMDLVVSDRNNRDKEERPA</sequence>
<name>A0ABN3NZF2_9ACTN</name>
<keyword evidence="3" id="KW-1185">Reference proteome</keyword>
<feature type="domain" description="DUF4387" evidence="1">
    <location>
        <begin position="4"/>
        <end position="99"/>
    </location>
</feature>
<dbReference type="EMBL" id="BAAATM010000018">
    <property type="protein sequence ID" value="GAA2549383.1"/>
    <property type="molecule type" value="Genomic_DNA"/>
</dbReference>
<evidence type="ECO:0000259" key="1">
    <source>
        <dbReference type="Pfam" id="PF14330"/>
    </source>
</evidence>
<comment type="caution">
    <text evidence="2">The sequence shown here is derived from an EMBL/GenBank/DDBJ whole genome shotgun (WGS) entry which is preliminary data.</text>
</comment>
<reference evidence="2 3" key="1">
    <citation type="journal article" date="2019" name="Int. J. Syst. Evol. Microbiol.">
        <title>The Global Catalogue of Microorganisms (GCM) 10K type strain sequencing project: providing services to taxonomists for standard genome sequencing and annotation.</title>
        <authorList>
            <consortium name="The Broad Institute Genomics Platform"/>
            <consortium name="The Broad Institute Genome Sequencing Center for Infectious Disease"/>
            <person name="Wu L."/>
            <person name="Ma J."/>
        </authorList>
    </citation>
    <scope>NUCLEOTIDE SEQUENCE [LARGE SCALE GENOMIC DNA]</scope>
    <source>
        <strain evidence="2 3">JCM 6924</strain>
    </source>
</reference>
<dbReference type="RefSeq" id="WP_344541591.1">
    <property type="nucleotide sequence ID" value="NZ_BAAATM010000018.1"/>
</dbReference>
<evidence type="ECO:0000313" key="3">
    <source>
        <dbReference type="Proteomes" id="UP001501095"/>
    </source>
</evidence>
<protein>
    <submittedName>
        <fullName evidence="2">DUF4387 domain-containing protein</fullName>
    </submittedName>
</protein>
<dbReference type="Pfam" id="PF14330">
    <property type="entry name" value="DUF4387"/>
    <property type="match status" value="1"/>
</dbReference>
<evidence type="ECO:0000313" key="2">
    <source>
        <dbReference type="EMBL" id="GAA2549383.1"/>
    </source>
</evidence>
<gene>
    <name evidence="2" type="ORF">GCM10010423_56780</name>
</gene>